<proteinExistence type="predicted"/>
<protein>
    <submittedName>
        <fullName evidence="1">Uncharacterized protein</fullName>
    </submittedName>
</protein>
<sequence>MNKIVTHLEVRDYLGVNWLVYLVKISISGQKGQFVLVKHQGMRIPEGLGSMQNIPYNQRTN</sequence>
<keyword evidence="2" id="KW-1185">Reference proteome</keyword>
<evidence type="ECO:0000313" key="2">
    <source>
        <dbReference type="Proteomes" id="UP001500582"/>
    </source>
</evidence>
<comment type="caution">
    <text evidence="1">The sequence shown here is derived from an EMBL/GenBank/DDBJ whole genome shotgun (WGS) entry which is preliminary data.</text>
</comment>
<dbReference type="Proteomes" id="UP001500582">
    <property type="component" value="Unassembled WGS sequence"/>
</dbReference>
<name>A0ABP8H661_9SPHI</name>
<organism evidence="1 2">
    <name type="scientific">Mucilaginibacter gynuensis</name>
    <dbReference type="NCBI Taxonomy" id="1302236"/>
    <lineage>
        <taxon>Bacteria</taxon>
        <taxon>Pseudomonadati</taxon>
        <taxon>Bacteroidota</taxon>
        <taxon>Sphingobacteriia</taxon>
        <taxon>Sphingobacteriales</taxon>
        <taxon>Sphingobacteriaceae</taxon>
        <taxon>Mucilaginibacter</taxon>
    </lineage>
</organism>
<evidence type="ECO:0000313" key="1">
    <source>
        <dbReference type="EMBL" id="GAA4334974.1"/>
    </source>
</evidence>
<reference evidence="2" key="1">
    <citation type="journal article" date="2019" name="Int. J. Syst. Evol. Microbiol.">
        <title>The Global Catalogue of Microorganisms (GCM) 10K type strain sequencing project: providing services to taxonomists for standard genome sequencing and annotation.</title>
        <authorList>
            <consortium name="The Broad Institute Genomics Platform"/>
            <consortium name="The Broad Institute Genome Sequencing Center for Infectious Disease"/>
            <person name="Wu L."/>
            <person name="Ma J."/>
        </authorList>
    </citation>
    <scope>NUCLEOTIDE SEQUENCE [LARGE SCALE GENOMIC DNA]</scope>
    <source>
        <strain evidence="2">JCM 17705</strain>
    </source>
</reference>
<dbReference type="RefSeq" id="WP_345213208.1">
    <property type="nucleotide sequence ID" value="NZ_BAABFT010000015.1"/>
</dbReference>
<accession>A0ABP8H661</accession>
<gene>
    <name evidence="1" type="ORF">GCM10023149_42650</name>
</gene>
<dbReference type="EMBL" id="BAABFT010000015">
    <property type="protein sequence ID" value="GAA4334974.1"/>
    <property type="molecule type" value="Genomic_DNA"/>
</dbReference>